<dbReference type="AlphaFoldDB" id="A0AAE9VSN6"/>
<accession>A0AAE9VSN6</accession>
<dbReference type="Proteomes" id="UP001212189">
    <property type="component" value="Chromosome"/>
</dbReference>
<proteinExistence type="predicted"/>
<gene>
    <name evidence="2" type="ORF">O6P33_02160</name>
</gene>
<organism evidence="2 3">
    <name type="scientific">Denitrificimonas caeni</name>
    <dbReference type="NCBI Taxonomy" id="521720"/>
    <lineage>
        <taxon>Bacteria</taxon>
        <taxon>Pseudomonadati</taxon>
        <taxon>Pseudomonadota</taxon>
        <taxon>Gammaproteobacteria</taxon>
        <taxon>Pseudomonadales</taxon>
        <taxon>Pseudomonadaceae</taxon>
        <taxon>Denitrificimonas</taxon>
    </lineage>
</organism>
<feature type="region of interest" description="Disordered" evidence="1">
    <location>
        <begin position="1"/>
        <end position="21"/>
    </location>
</feature>
<protein>
    <submittedName>
        <fullName evidence="2">Uncharacterized protein</fullName>
    </submittedName>
</protein>
<keyword evidence="3" id="KW-1185">Reference proteome</keyword>
<dbReference type="RefSeq" id="WP_269818612.1">
    <property type="nucleotide sequence ID" value="NZ_CP114976.1"/>
</dbReference>
<sequence>MPKENRLQSGAISQPLPSPAPYEWAMPAAALSFKDPSARAGTGNE</sequence>
<evidence type="ECO:0000256" key="1">
    <source>
        <dbReference type="SAM" id="MobiDB-lite"/>
    </source>
</evidence>
<dbReference type="KEGG" id="dce:O6P33_02160"/>
<evidence type="ECO:0000313" key="3">
    <source>
        <dbReference type="Proteomes" id="UP001212189"/>
    </source>
</evidence>
<dbReference type="EMBL" id="CP114976">
    <property type="protein sequence ID" value="WBE25670.1"/>
    <property type="molecule type" value="Genomic_DNA"/>
</dbReference>
<reference evidence="2 3" key="1">
    <citation type="submission" date="2022-12" db="EMBL/GenBank/DDBJ databases">
        <title>Coexistence and Characterization of a Novel Tigecycline Resistance gene tet(X) variant and blaNDM-1 in a Pseudomonas caeni Isolate of Chicken Origin.</title>
        <authorList>
            <person name="Lu X."/>
            <person name="Zhang L."/>
            <person name="Li R."/>
            <person name="Wang Z."/>
        </authorList>
    </citation>
    <scope>NUCLEOTIDE SEQUENCE [LARGE SCALE GENOMIC DNA]</scope>
    <source>
        <strain evidence="2 3">CE14</strain>
    </source>
</reference>
<evidence type="ECO:0000313" key="2">
    <source>
        <dbReference type="EMBL" id="WBE25670.1"/>
    </source>
</evidence>
<name>A0AAE9VSN6_9GAMM</name>